<evidence type="ECO:0000259" key="1">
    <source>
        <dbReference type="Pfam" id="PF03435"/>
    </source>
</evidence>
<dbReference type="Proteomes" id="UP000480178">
    <property type="component" value="Chromosome"/>
</dbReference>
<accession>A0A6C0GMF6</accession>
<keyword evidence="3" id="KW-1185">Reference proteome</keyword>
<dbReference type="Gene3D" id="3.40.50.720">
    <property type="entry name" value="NAD(P)-binding Rossmann-like Domain"/>
    <property type="match status" value="1"/>
</dbReference>
<organism evidence="2 3">
    <name type="scientific">Rhodocytophaga rosea</name>
    <dbReference type="NCBI Taxonomy" id="2704465"/>
    <lineage>
        <taxon>Bacteria</taxon>
        <taxon>Pseudomonadati</taxon>
        <taxon>Bacteroidota</taxon>
        <taxon>Cytophagia</taxon>
        <taxon>Cytophagales</taxon>
        <taxon>Rhodocytophagaceae</taxon>
        <taxon>Rhodocytophaga</taxon>
    </lineage>
</organism>
<dbReference type="InterPro" id="IPR036291">
    <property type="entry name" value="NAD(P)-bd_dom_sf"/>
</dbReference>
<name>A0A6C0GMF6_9BACT</name>
<sequence>MPDKIPFLIYGAYGYTGELITRLAVEKGYRPLLGGRNEAKLKTLAEELRLPYQVFNLNEEEKVDQALQKVKAVLHCAGPFFKTSRLMVYACLRNKVHYLDITGEIEVFEWIATKDAQAKKAGIVLLPGAGFDVVPTDCLAAHLKTRLPEATYLELAFSGVSKMSKGTALTMIENMHAGGLIRQQGNLVKVPSGYKTKRIQFGNEEKLAVSIPWGDVSTAYYSTHIPNIIVYAATNLANIAAIKASRYAGWLLKSDWLQKYLKQRVTEQVTGPDLQHRQQAQTYLWGQATDDKGQVCTTRLQTPEAYELTAHTAVLAAYLVSEGKITPGFKTPSLAFGADFILQIKGVSRQDV</sequence>
<dbReference type="KEGG" id="rhoz:GXP67_22605"/>
<dbReference type="PANTHER" id="PTHR43781">
    <property type="entry name" value="SACCHAROPINE DEHYDROGENASE"/>
    <property type="match status" value="1"/>
</dbReference>
<evidence type="ECO:0000313" key="2">
    <source>
        <dbReference type="EMBL" id="QHT69226.1"/>
    </source>
</evidence>
<gene>
    <name evidence="2" type="ORF">GXP67_22605</name>
</gene>
<dbReference type="RefSeq" id="WP_162445215.1">
    <property type="nucleotide sequence ID" value="NZ_CP048222.1"/>
</dbReference>
<protein>
    <submittedName>
        <fullName evidence="2">NAD(P)H-binding protein</fullName>
    </submittedName>
</protein>
<dbReference type="InterPro" id="IPR005097">
    <property type="entry name" value="Sacchrp_dh_NADP-bd"/>
</dbReference>
<evidence type="ECO:0000313" key="3">
    <source>
        <dbReference type="Proteomes" id="UP000480178"/>
    </source>
</evidence>
<dbReference type="EMBL" id="CP048222">
    <property type="protein sequence ID" value="QHT69226.1"/>
    <property type="molecule type" value="Genomic_DNA"/>
</dbReference>
<dbReference type="AlphaFoldDB" id="A0A6C0GMF6"/>
<proteinExistence type="predicted"/>
<feature type="domain" description="Saccharopine dehydrogenase NADP binding" evidence="1">
    <location>
        <begin position="8"/>
        <end position="125"/>
    </location>
</feature>
<dbReference type="SUPFAM" id="SSF51735">
    <property type="entry name" value="NAD(P)-binding Rossmann-fold domains"/>
    <property type="match status" value="1"/>
</dbReference>
<reference evidence="2 3" key="1">
    <citation type="submission" date="2020-01" db="EMBL/GenBank/DDBJ databases">
        <authorList>
            <person name="Kim M.K."/>
        </authorList>
    </citation>
    <scope>NUCLEOTIDE SEQUENCE [LARGE SCALE GENOMIC DNA]</scope>
    <source>
        <strain evidence="2 3">172606-1</strain>
    </source>
</reference>
<dbReference type="PANTHER" id="PTHR43781:SF1">
    <property type="entry name" value="SACCHAROPINE DEHYDROGENASE"/>
    <property type="match status" value="1"/>
</dbReference>
<dbReference type="Pfam" id="PF03435">
    <property type="entry name" value="Sacchrp_dh_NADP"/>
    <property type="match status" value="1"/>
</dbReference>